<organism evidence="2 3">
    <name type="scientific">Leptospira weilii str. 2006001855</name>
    <dbReference type="NCBI Taxonomy" id="996804"/>
    <lineage>
        <taxon>Bacteria</taxon>
        <taxon>Pseudomonadati</taxon>
        <taxon>Spirochaetota</taxon>
        <taxon>Spirochaetia</taxon>
        <taxon>Leptospirales</taxon>
        <taxon>Leptospiraceae</taxon>
        <taxon>Leptospira</taxon>
    </lineage>
</organism>
<feature type="transmembrane region" description="Helical" evidence="1">
    <location>
        <begin position="35"/>
        <end position="60"/>
    </location>
</feature>
<evidence type="ECO:0000313" key="3">
    <source>
        <dbReference type="Proteomes" id="UP000012101"/>
    </source>
</evidence>
<dbReference type="AlphaFoldDB" id="M6FL85"/>
<reference evidence="2 3" key="1">
    <citation type="submission" date="2013-01" db="EMBL/GenBank/DDBJ databases">
        <authorList>
            <person name="Harkins D.M."/>
            <person name="Durkin A.S."/>
            <person name="Brinkac L.M."/>
            <person name="Haft D.H."/>
            <person name="Selengut J.D."/>
            <person name="Sanka R."/>
            <person name="DePew J."/>
            <person name="Purushe J."/>
            <person name="Hospenthal D.R."/>
            <person name="Murray C.K."/>
            <person name="Pimentel G."/>
            <person name="Wasfy M."/>
            <person name="Vinetz J.M."/>
            <person name="Sutton G.G."/>
            <person name="Nierman W.C."/>
            <person name="Fouts D.E."/>
        </authorList>
    </citation>
    <scope>NUCLEOTIDE SEQUENCE [LARGE SCALE GENOMIC DNA]</scope>
    <source>
        <strain evidence="2 3">2006001855</strain>
    </source>
</reference>
<proteinExistence type="predicted"/>
<evidence type="ECO:0000313" key="2">
    <source>
        <dbReference type="EMBL" id="EMM73503.1"/>
    </source>
</evidence>
<accession>M6FL85</accession>
<keyword evidence="1" id="KW-0472">Membrane</keyword>
<keyword evidence="1" id="KW-1133">Transmembrane helix</keyword>
<keyword evidence="1" id="KW-0812">Transmembrane</keyword>
<gene>
    <name evidence="2" type="ORF">LEP1GSC038_2757</name>
</gene>
<name>M6FL85_9LEPT</name>
<protein>
    <submittedName>
        <fullName evidence="2">Uncharacterized protein</fullName>
    </submittedName>
</protein>
<evidence type="ECO:0000256" key="1">
    <source>
        <dbReference type="SAM" id="Phobius"/>
    </source>
</evidence>
<comment type="caution">
    <text evidence="2">The sequence shown here is derived from an EMBL/GenBank/DDBJ whole genome shotgun (WGS) entry which is preliminary data.</text>
</comment>
<sequence length="66" mass="7452">MVSSGSLGIAGFVCNVVERFCVNSLMGMFLNREPSVVYPVTGCFVFCLFDFCDLFFLAMWQTKTQF</sequence>
<dbReference type="EMBL" id="AFJM02000028">
    <property type="protein sequence ID" value="EMM73503.1"/>
    <property type="molecule type" value="Genomic_DNA"/>
</dbReference>
<dbReference type="Proteomes" id="UP000012101">
    <property type="component" value="Unassembled WGS sequence"/>
</dbReference>